<dbReference type="PANTHER" id="PTHR18895">
    <property type="entry name" value="HEMK METHYLTRANSFERASE"/>
    <property type="match status" value="1"/>
</dbReference>
<sequence>MRVCPAYIRKVSRQDPLLAMLVGVCRGESQARQELRWMRQELVDPARVRWACKLRSRQVPLQHVLGSQPFGAIDVLCRPQVLIPRWETEEWVCDLTSRLAGMRLQIVDLCTGTGCVALHLQRSLSAARVTAVDCSASAIALAQCNAGRNELQLRLLQRDVLGWQPDEIGRVDLVVCNPPYIPPDKLVRDARASVRFYEPRLALVGDKEFYENLVRVWLSRTRAFVYEVGSEDQCAYVKKHAGKEWIVGTRKDARGEARVVYGYRDGDSEFARAFKGYDNL</sequence>
<keyword evidence="2" id="KW-0489">Methyltransferase</keyword>
<dbReference type="InterPro" id="IPR002052">
    <property type="entry name" value="DNA_methylase_N6_adenine_CS"/>
</dbReference>
<dbReference type="EC" id="2.1.1.297" evidence="1"/>
<dbReference type="HOGENOM" id="CLU_018398_0_2_1"/>
<evidence type="ECO:0000256" key="3">
    <source>
        <dbReference type="ARBA" id="ARBA00022679"/>
    </source>
</evidence>
<feature type="domain" description="Methyltransferase small" evidence="6">
    <location>
        <begin position="103"/>
        <end position="180"/>
    </location>
</feature>
<dbReference type="InterPro" id="IPR004556">
    <property type="entry name" value="HemK-like"/>
</dbReference>
<protein>
    <recommendedName>
        <fullName evidence="1">peptide chain release factor N(5)-glutamine methyltransferase</fullName>
        <ecNumber evidence="1">2.1.1.297</ecNumber>
    </recommendedName>
</protein>
<dbReference type="SUPFAM" id="SSF53335">
    <property type="entry name" value="S-adenosyl-L-methionine-dependent methyltransferases"/>
    <property type="match status" value="1"/>
</dbReference>
<dbReference type="FunCoup" id="G8ZS59">
    <property type="interactions" value="98"/>
</dbReference>
<dbReference type="Proteomes" id="UP000005627">
    <property type="component" value="Chromosome 3"/>
</dbReference>
<dbReference type="EMBL" id="HE616744">
    <property type="protein sequence ID" value="CCE91351.1"/>
    <property type="molecule type" value="Genomic_DNA"/>
</dbReference>
<keyword evidence="3" id="KW-0808">Transferase</keyword>
<accession>G8ZS59</accession>
<gene>
    <name evidence="7" type="primary">TDEL0C04620</name>
    <name evidence="7" type="ORF">TDEL_0C04620</name>
</gene>
<dbReference type="Pfam" id="PF05175">
    <property type="entry name" value="MTS"/>
    <property type="match status" value="1"/>
</dbReference>
<dbReference type="GO" id="GO:0032259">
    <property type="term" value="P:methylation"/>
    <property type="evidence" value="ECO:0007669"/>
    <property type="project" value="UniProtKB-KW"/>
</dbReference>
<keyword evidence="8" id="KW-1185">Reference proteome</keyword>
<evidence type="ECO:0000256" key="5">
    <source>
        <dbReference type="ARBA" id="ARBA00048391"/>
    </source>
</evidence>
<dbReference type="GO" id="GO:0006451">
    <property type="term" value="P:translational readthrough"/>
    <property type="evidence" value="ECO:0007669"/>
    <property type="project" value="EnsemblFungi"/>
</dbReference>
<comment type="catalytic activity">
    <reaction evidence="5">
        <text>L-glutaminyl-[peptide chain release factor] + S-adenosyl-L-methionine = N(5)-methyl-L-glutaminyl-[peptide chain release factor] + S-adenosyl-L-homocysteine + H(+)</text>
        <dbReference type="Rhea" id="RHEA:42896"/>
        <dbReference type="Rhea" id="RHEA-COMP:10271"/>
        <dbReference type="Rhea" id="RHEA-COMP:10272"/>
        <dbReference type="ChEBI" id="CHEBI:15378"/>
        <dbReference type="ChEBI" id="CHEBI:30011"/>
        <dbReference type="ChEBI" id="CHEBI:57856"/>
        <dbReference type="ChEBI" id="CHEBI:59789"/>
        <dbReference type="ChEBI" id="CHEBI:61891"/>
        <dbReference type="EC" id="2.1.1.297"/>
    </reaction>
</comment>
<dbReference type="OrthoDB" id="269872at2759"/>
<dbReference type="KEGG" id="tdl:TDEL_0C04620"/>
<dbReference type="CDD" id="cd02440">
    <property type="entry name" value="AdoMet_MTases"/>
    <property type="match status" value="1"/>
</dbReference>
<dbReference type="InParanoid" id="G8ZS59"/>
<dbReference type="AlphaFoldDB" id="G8ZS59"/>
<dbReference type="STRING" id="1076872.G8ZS59"/>
<organism evidence="7 8">
    <name type="scientific">Torulaspora delbrueckii</name>
    <name type="common">Yeast</name>
    <name type="synonym">Candida colliculosa</name>
    <dbReference type="NCBI Taxonomy" id="4950"/>
    <lineage>
        <taxon>Eukaryota</taxon>
        <taxon>Fungi</taxon>
        <taxon>Dikarya</taxon>
        <taxon>Ascomycota</taxon>
        <taxon>Saccharomycotina</taxon>
        <taxon>Saccharomycetes</taxon>
        <taxon>Saccharomycetales</taxon>
        <taxon>Saccharomycetaceae</taxon>
        <taxon>Torulaspora</taxon>
    </lineage>
</organism>
<dbReference type="GO" id="GO:0102559">
    <property type="term" value="F:peptide chain release factor N(5)-glutamine methyltransferase activity"/>
    <property type="evidence" value="ECO:0007669"/>
    <property type="project" value="UniProtKB-EC"/>
</dbReference>
<name>G8ZS59_TORDE</name>
<dbReference type="InterPro" id="IPR050320">
    <property type="entry name" value="N5-glutamine_MTase"/>
</dbReference>
<evidence type="ECO:0000313" key="8">
    <source>
        <dbReference type="Proteomes" id="UP000005627"/>
    </source>
</evidence>
<evidence type="ECO:0000256" key="4">
    <source>
        <dbReference type="ARBA" id="ARBA00022691"/>
    </source>
</evidence>
<evidence type="ECO:0000256" key="1">
    <source>
        <dbReference type="ARBA" id="ARBA00012771"/>
    </source>
</evidence>
<reference evidence="7 8" key="1">
    <citation type="journal article" date="2011" name="Proc. Natl. Acad. Sci. U.S.A.">
        <title>Evolutionary erosion of yeast sex chromosomes by mating-type switching accidents.</title>
        <authorList>
            <person name="Gordon J.L."/>
            <person name="Armisen D."/>
            <person name="Proux-Wera E."/>
            <person name="Oheigeartaigh S.S."/>
            <person name="Byrne K.P."/>
            <person name="Wolfe K.H."/>
        </authorList>
    </citation>
    <scope>NUCLEOTIDE SEQUENCE [LARGE SCALE GENOMIC DNA]</scope>
    <source>
        <strain evidence="8">ATCC 10662 / CBS 1146 / NBRC 0425 / NCYC 2629 / NRRL Y-866</strain>
    </source>
</reference>
<dbReference type="PROSITE" id="PS00092">
    <property type="entry name" value="N6_MTASE"/>
    <property type="match status" value="1"/>
</dbReference>
<keyword evidence="4" id="KW-0949">S-adenosyl-L-methionine</keyword>
<dbReference type="Gene3D" id="3.40.50.150">
    <property type="entry name" value="Vaccinia Virus protein VP39"/>
    <property type="match status" value="1"/>
</dbReference>
<proteinExistence type="predicted"/>
<evidence type="ECO:0000259" key="6">
    <source>
        <dbReference type="Pfam" id="PF05175"/>
    </source>
</evidence>
<dbReference type="InterPro" id="IPR007848">
    <property type="entry name" value="Small_mtfrase_dom"/>
</dbReference>
<dbReference type="PANTHER" id="PTHR18895:SF74">
    <property type="entry name" value="MTRF1L RELEASE FACTOR GLUTAMINE METHYLTRANSFERASE"/>
    <property type="match status" value="1"/>
</dbReference>
<dbReference type="GeneID" id="11500686"/>
<dbReference type="InterPro" id="IPR029063">
    <property type="entry name" value="SAM-dependent_MTases_sf"/>
</dbReference>
<evidence type="ECO:0000256" key="2">
    <source>
        <dbReference type="ARBA" id="ARBA00022603"/>
    </source>
</evidence>
<dbReference type="RefSeq" id="XP_003680562.1">
    <property type="nucleotide sequence ID" value="XM_003680514.1"/>
</dbReference>
<dbReference type="NCBIfam" id="TIGR00536">
    <property type="entry name" value="hemK_fam"/>
    <property type="match status" value="1"/>
</dbReference>
<evidence type="ECO:0000313" key="7">
    <source>
        <dbReference type="EMBL" id="CCE91351.1"/>
    </source>
</evidence>
<dbReference type="eggNOG" id="KOG2904">
    <property type="taxonomic scope" value="Eukaryota"/>
</dbReference>
<dbReference type="GO" id="GO:0005739">
    <property type="term" value="C:mitochondrion"/>
    <property type="evidence" value="ECO:0007669"/>
    <property type="project" value="TreeGrafter"/>
</dbReference>
<dbReference type="GO" id="GO:0003676">
    <property type="term" value="F:nucleic acid binding"/>
    <property type="evidence" value="ECO:0007669"/>
    <property type="project" value="InterPro"/>
</dbReference>